<evidence type="ECO:0000313" key="3">
    <source>
        <dbReference type="Proteomes" id="UP000288805"/>
    </source>
</evidence>
<reference evidence="2 3" key="1">
    <citation type="journal article" date="2018" name="PLoS Genet.">
        <title>Population sequencing reveals clonal diversity and ancestral inbreeding in the grapevine cultivar Chardonnay.</title>
        <authorList>
            <person name="Roach M.J."/>
            <person name="Johnson D.L."/>
            <person name="Bohlmann J."/>
            <person name="van Vuuren H.J."/>
            <person name="Jones S.J."/>
            <person name="Pretorius I.S."/>
            <person name="Schmidt S.A."/>
            <person name="Borneman A.R."/>
        </authorList>
    </citation>
    <scope>NUCLEOTIDE SEQUENCE [LARGE SCALE GENOMIC DNA]</scope>
    <source>
        <strain evidence="3">cv. Chardonnay</strain>
        <tissue evidence="2">Leaf</tissue>
    </source>
</reference>
<dbReference type="Proteomes" id="UP000288805">
    <property type="component" value="Unassembled WGS sequence"/>
</dbReference>
<dbReference type="AlphaFoldDB" id="A0A438D0M8"/>
<name>A0A438D0M8_VITVI</name>
<comment type="caution">
    <text evidence="2">The sequence shown here is derived from an EMBL/GenBank/DDBJ whole genome shotgun (WGS) entry which is preliminary data.</text>
</comment>
<feature type="region of interest" description="Disordered" evidence="1">
    <location>
        <begin position="71"/>
        <end position="96"/>
    </location>
</feature>
<accession>A0A438D0M8</accession>
<gene>
    <name evidence="2" type="ORF">CK203_088884</name>
</gene>
<protein>
    <submittedName>
        <fullName evidence="2">Uncharacterized protein</fullName>
    </submittedName>
</protein>
<evidence type="ECO:0000313" key="2">
    <source>
        <dbReference type="EMBL" id="RVW29018.1"/>
    </source>
</evidence>
<dbReference type="EMBL" id="QGNW01001866">
    <property type="protein sequence ID" value="RVW29018.1"/>
    <property type="molecule type" value="Genomic_DNA"/>
</dbReference>
<sequence>MSNTGSKIPRWQPSIGRKEEKGRKVLLSRREGGLQRNIAVDLTFGCLAYIESGEDEWGERREASALVLSKKEEERISSEIGQSNSESAPDRPWNLR</sequence>
<proteinExistence type="predicted"/>
<organism evidence="2 3">
    <name type="scientific">Vitis vinifera</name>
    <name type="common">Grape</name>
    <dbReference type="NCBI Taxonomy" id="29760"/>
    <lineage>
        <taxon>Eukaryota</taxon>
        <taxon>Viridiplantae</taxon>
        <taxon>Streptophyta</taxon>
        <taxon>Embryophyta</taxon>
        <taxon>Tracheophyta</taxon>
        <taxon>Spermatophyta</taxon>
        <taxon>Magnoliopsida</taxon>
        <taxon>eudicotyledons</taxon>
        <taxon>Gunneridae</taxon>
        <taxon>Pentapetalae</taxon>
        <taxon>rosids</taxon>
        <taxon>Vitales</taxon>
        <taxon>Vitaceae</taxon>
        <taxon>Viteae</taxon>
        <taxon>Vitis</taxon>
    </lineage>
</organism>
<evidence type="ECO:0000256" key="1">
    <source>
        <dbReference type="SAM" id="MobiDB-lite"/>
    </source>
</evidence>